<evidence type="ECO:0000313" key="4">
    <source>
        <dbReference type="Proteomes" id="UP000306740"/>
    </source>
</evidence>
<dbReference type="InterPro" id="IPR024775">
    <property type="entry name" value="DinB-like"/>
</dbReference>
<dbReference type="RefSeq" id="WP_139085989.1">
    <property type="nucleotide sequence ID" value="NZ_VDFR01000121.1"/>
</dbReference>
<evidence type="ECO:0000313" key="2">
    <source>
        <dbReference type="EMBL" id="TNC34362.1"/>
    </source>
</evidence>
<reference evidence="2 4" key="1">
    <citation type="submission" date="2019-05" db="EMBL/GenBank/DDBJ databases">
        <title>Mumia sp. nov., isolated from the intestinal contents of plateau pika (Ochotona curzoniae) in the Qinghai-Tibet plateau of China.</title>
        <authorList>
            <person name="Tian Z."/>
        </authorList>
    </citation>
    <scope>NUCLEOTIDE SEQUENCE [LARGE SCALE GENOMIC DNA]</scope>
    <source>
        <strain evidence="4">527</strain>
        <strain evidence="2">Z527</strain>
    </source>
</reference>
<comment type="caution">
    <text evidence="2">The sequence shown here is derived from an EMBL/GenBank/DDBJ whole genome shotgun (WGS) entry which is preliminary data.</text>
</comment>
<dbReference type="EMBL" id="VDFR01000158">
    <property type="protein sequence ID" value="TNC34362.1"/>
    <property type="molecule type" value="Genomic_DNA"/>
</dbReference>
<dbReference type="InterPro" id="IPR034660">
    <property type="entry name" value="DinB/YfiT-like"/>
</dbReference>
<proteinExistence type="predicted"/>
<dbReference type="OrthoDB" id="3376896at2"/>
<dbReference type="Proteomes" id="UP000306740">
    <property type="component" value="Unassembled WGS sequence"/>
</dbReference>
<evidence type="ECO:0000259" key="1">
    <source>
        <dbReference type="Pfam" id="PF12867"/>
    </source>
</evidence>
<feature type="domain" description="DinB-like" evidence="1">
    <location>
        <begin position="51"/>
        <end position="168"/>
    </location>
</feature>
<dbReference type="AlphaFoldDB" id="A0A5C4MF12"/>
<organism evidence="2 4">
    <name type="scientific">Mumia zhuanghuii</name>
    <dbReference type="NCBI Taxonomy" id="2585211"/>
    <lineage>
        <taxon>Bacteria</taxon>
        <taxon>Bacillati</taxon>
        <taxon>Actinomycetota</taxon>
        <taxon>Actinomycetes</taxon>
        <taxon>Propionibacteriales</taxon>
        <taxon>Nocardioidaceae</taxon>
        <taxon>Mumia</taxon>
    </lineage>
</organism>
<accession>A0A5C4MF12</accession>
<evidence type="ECO:0000313" key="3">
    <source>
        <dbReference type="EMBL" id="TNC38331.1"/>
    </source>
</evidence>
<name>A0A5C4MF12_9ACTN</name>
<dbReference type="Gene3D" id="1.20.120.450">
    <property type="entry name" value="dinb family like domain"/>
    <property type="match status" value="1"/>
</dbReference>
<dbReference type="SUPFAM" id="SSF109854">
    <property type="entry name" value="DinB/YfiT-like putative metalloenzymes"/>
    <property type="match status" value="1"/>
</dbReference>
<sequence length="172" mass="18991">MAIVPDTKDWTWATREACPECGFDPAGVVPAEVGARVRVNAALWPGVLARDDVAERPDDSTWSPLEYACHVRDVLTLYRFRLGLMLDEDDPVYPDWDQDTTAVESRYAAQDPATVADDLAREAASTADAFDAVDATQWSRTGRRSDGASFTVTTFATYFLHDLDHHAHDVSA</sequence>
<gene>
    <name evidence="3" type="ORF">FHE65_24385</name>
    <name evidence="2" type="ORF">FHE65_27905</name>
</gene>
<dbReference type="EMBL" id="VDFR01000121">
    <property type="protein sequence ID" value="TNC38331.1"/>
    <property type="molecule type" value="Genomic_DNA"/>
</dbReference>
<dbReference type="Pfam" id="PF12867">
    <property type="entry name" value="DinB_2"/>
    <property type="match status" value="1"/>
</dbReference>
<protein>
    <submittedName>
        <fullName evidence="2">DinB family protein</fullName>
    </submittedName>
</protein>